<keyword evidence="1" id="KW-0808">Transferase</keyword>
<protein>
    <submittedName>
        <fullName evidence="5">Ribosomal-protein-alanine N-acetyltransferase</fullName>
    </submittedName>
</protein>
<dbReference type="SUPFAM" id="SSF55729">
    <property type="entry name" value="Acyl-CoA N-acyltransferases (Nat)"/>
    <property type="match status" value="1"/>
</dbReference>
<evidence type="ECO:0000256" key="3">
    <source>
        <dbReference type="ARBA" id="ARBA00038502"/>
    </source>
</evidence>
<dbReference type="PROSITE" id="PS51186">
    <property type="entry name" value="GNAT"/>
    <property type="match status" value="1"/>
</dbReference>
<evidence type="ECO:0000259" key="4">
    <source>
        <dbReference type="PROSITE" id="PS51186"/>
    </source>
</evidence>
<dbReference type="InterPro" id="IPR000182">
    <property type="entry name" value="GNAT_dom"/>
</dbReference>
<keyword evidence="6" id="KW-1185">Reference proteome</keyword>
<reference evidence="6" key="1">
    <citation type="submission" date="2020-09" db="EMBL/GenBank/DDBJ databases">
        <title>Whole genome shotgun sequence of Streptomyces cinnamonensis NBRC 15873.</title>
        <authorList>
            <person name="Komaki H."/>
            <person name="Tamura T."/>
        </authorList>
    </citation>
    <scope>NUCLEOTIDE SEQUENCE [LARGE SCALE GENOMIC DNA]</scope>
    <source>
        <strain evidence="6">NBRC 15873</strain>
    </source>
</reference>
<evidence type="ECO:0000256" key="2">
    <source>
        <dbReference type="ARBA" id="ARBA00023315"/>
    </source>
</evidence>
<organism evidence="5 6">
    <name type="scientific">Streptomyces virginiae</name>
    <name type="common">Streptomyces cinnamonensis</name>
    <dbReference type="NCBI Taxonomy" id="1961"/>
    <lineage>
        <taxon>Bacteria</taxon>
        <taxon>Bacillati</taxon>
        <taxon>Actinomycetota</taxon>
        <taxon>Actinomycetes</taxon>
        <taxon>Kitasatosporales</taxon>
        <taxon>Streptomycetaceae</taxon>
        <taxon>Streptomyces</taxon>
    </lineage>
</organism>
<evidence type="ECO:0000256" key="1">
    <source>
        <dbReference type="ARBA" id="ARBA00022679"/>
    </source>
</evidence>
<dbReference type="InterPro" id="IPR016181">
    <property type="entry name" value="Acyl_CoA_acyltransferase"/>
</dbReference>
<sequence length="183" mass="19912">MMIIDGVEMRGVAPDDAAALAEAFARNRVNMAPTEPVRPDSFYTEAGQRERIAQQMESREAGRLLPFVFVDAASGTPLGTINLGNIQHGPLSSGGLGYWVDESCRGRGLATAGAEEVCRIARDELRLHRVEAGTLVDNLASQRVLAKAGFESYGLAPRYLHINGAWRDHCLFQRILHDDPPAA</sequence>
<dbReference type="Pfam" id="PF13302">
    <property type="entry name" value="Acetyltransf_3"/>
    <property type="match status" value="1"/>
</dbReference>
<dbReference type="EMBL" id="BNDV01000016">
    <property type="protein sequence ID" value="GHI17260.1"/>
    <property type="molecule type" value="Genomic_DNA"/>
</dbReference>
<comment type="caution">
    <text evidence="5">The sequence shown here is derived from an EMBL/GenBank/DDBJ whole genome shotgun (WGS) entry which is preliminary data.</text>
</comment>
<feature type="domain" description="N-acetyltransferase" evidence="4">
    <location>
        <begin position="7"/>
        <end position="173"/>
    </location>
</feature>
<evidence type="ECO:0000313" key="6">
    <source>
        <dbReference type="Proteomes" id="UP000660554"/>
    </source>
</evidence>
<accession>A0ABQ3NWW1</accession>
<dbReference type="Gene3D" id="3.40.630.30">
    <property type="match status" value="1"/>
</dbReference>
<keyword evidence="2" id="KW-0012">Acyltransferase</keyword>
<comment type="similarity">
    <text evidence="3">Belongs to the acetyltransferase family. RimJ subfamily.</text>
</comment>
<dbReference type="PANTHER" id="PTHR43792:SF8">
    <property type="entry name" value="[RIBOSOMAL PROTEIN US5]-ALANINE N-ACETYLTRANSFERASE"/>
    <property type="match status" value="1"/>
</dbReference>
<dbReference type="Proteomes" id="UP000660554">
    <property type="component" value="Unassembled WGS sequence"/>
</dbReference>
<proteinExistence type="inferred from homology"/>
<evidence type="ECO:0000313" key="5">
    <source>
        <dbReference type="EMBL" id="GHI17260.1"/>
    </source>
</evidence>
<gene>
    <name evidence="5" type="ORF">Scinn_67230</name>
</gene>
<dbReference type="PANTHER" id="PTHR43792">
    <property type="entry name" value="GNAT FAMILY, PUTATIVE (AFU_ORTHOLOGUE AFUA_3G00765)-RELATED-RELATED"/>
    <property type="match status" value="1"/>
</dbReference>
<dbReference type="InterPro" id="IPR051531">
    <property type="entry name" value="N-acetyltransferase"/>
</dbReference>
<name>A0ABQ3NWW1_STRVG</name>